<evidence type="ECO:0000313" key="1">
    <source>
        <dbReference type="EMBL" id="CAI9786116.1"/>
    </source>
</evidence>
<name>A0AAD2EFE2_9LAMI</name>
<proteinExistence type="predicted"/>
<reference evidence="1" key="1">
    <citation type="submission" date="2023-05" db="EMBL/GenBank/DDBJ databases">
        <authorList>
            <person name="Huff M."/>
        </authorList>
    </citation>
    <scope>NUCLEOTIDE SEQUENCE</scope>
</reference>
<accession>A0AAD2EFE2</accession>
<dbReference type="AlphaFoldDB" id="A0AAD2EFE2"/>
<dbReference type="EMBL" id="OU503057">
    <property type="protein sequence ID" value="CAI9786116.1"/>
    <property type="molecule type" value="Genomic_DNA"/>
</dbReference>
<gene>
    <name evidence="1" type="ORF">FPE_LOCUS33546</name>
</gene>
<sequence length="156" mass="17676">MLALASCIDAVVASPPDYAVAWDGTVPTLESSSAFGVGQFEITGEDDGSELDDPYCAYSEEEFHTDHSSDEENNYRFPTYDADMEKQKGLQKVIEELYLDAEHRFCVRHMYTNIFRAEFKSLTLKGYLWKAAKSTTVPDWKFWVDELAKESAGAFE</sequence>
<dbReference type="Proteomes" id="UP000834106">
    <property type="component" value="Chromosome 22"/>
</dbReference>
<evidence type="ECO:0000313" key="2">
    <source>
        <dbReference type="Proteomes" id="UP000834106"/>
    </source>
</evidence>
<keyword evidence="2" id="KW-1185">Reference proteome</keyword>
<organism evidence="1 2">
    <name type="scientific">Fraxinus pennsylvanica</name>
    <dbReference type="NCBI Taxonomy" id="56036"/>
    <lineage>
        <taxon>Eukaryota</taxon>
        <taxon>Viridiplantae</taxon>
        <taxon>Streptophyta</taxon>
        <taxon>Embryophyta</taxon>
        <taxon>Tracheophyta</taxon>
        <taxon>Spermatophyta</taxon>
        <taxon>Magnoliopsida</taxon>
        <taxon>eudicotyledons</taxon>
        <taxon>Gunneridae</taxon>
        <taxon>Pentapetalae</taxon>
        <taxon>asterids</taxon>
        <taxon>lamiids</taxon>
        <taxon>Lamiales</taxon>
        <taxon>Oleaceae</taxon>
        <taxon>Oleeae</taxon>
        <taxon>Fraxinus</taxon>
    </lineage>
</organism>
<protein>
    <submittedName>
        <fullName evidence="1">Uncharacterized protein</fullName>
    </submittedName>
</protein>